<reference evidence="2" key="1">
    <citation type="journal article" date="2020" name="Stud. Mycol.">
        <title>101 Dothideomycetes genomes: a test case for predicting lifestyles and emergence of pathogens.</title>
        <authorList>
            <person name="Haridas S."/>
            <person name="Albert R."/>
            <person name="Binder M."/>
            <person name="Bloem J."/>
            <person name="Labutti K."/>
            <person name="Salamov A."/>
            <person name="Andreopoulos B."/>
            <person name="Baker S."/>
            <person name="Barry K."/>
            <person name="Bills G."/>
            <person name="Bluhm B."/>
            <person name="Cannon C."/>
            <person name="Castanera R."/>
            <person name="Culley D."/>
            <person name="Daum C."/>
            <person name="Ezra D."/>
            <person name="Gonzalez J."/>
            <person name="Henrissat B."/>
            <person name="Kuo A."/>
            <person name="Liang C."/>
            <person name="Lipzen A."/>
            <person name="Lutzoni F."/>
            <person name="Magnuson J."/>
            <person name="Mondo S."/>
            <person name="Nolan M."/>
            <person name="Ohm R."/>
            <person name="Pangilinan J."/>
            <person name="Park H.-J."/>
            <person name="Ramirez L."/>
            <person name="Alfaro M."/>
            <person name="Sun H."/>
            <person name="Tritt A."/>
            <person name="Yoshinaga Y."/>
            <person name="Zwiers L.-H."/>
            <person name="Turgeon B."/>
            <person name="Goodwin S."/>
            <person name="Spatafora J."/>
            <person name="Crous P."/>
            <person name="Grigoriev I."/>
        </authorList>
    </citation>
    <scope>NUCLEOTIDE SEQUENCE</scope>
    <source>
        <strain evidence="2">CBS 130266</strain>
    </source>
</reference>
<feature type="compositionally biased region" description="Basic and acidic residues" evidence="1">
    <location>
        <begin position="7"/>
        <end position="20"/>
    </location>
</feature>
<dbReference type="AlphaFoldDB" id="A0A9P4P0K2"/>
<feature type="region of interest" description="Disordered" evidence="1">
    <location>
        <begin position="1"/>
        <end position="43"/>
    </location>
</feature>
<feature type="region of interest" description="Disordered" evidence="1">
    <location>
        <begin position="62"/>
        <end position="155"/>
    </location>
</feature>
<name>A0A9P4P0K2_9PEZI</name>
<protein>
    <submittedName>
        <fullName evidence="2">Uncharacterized protein</fullName>
    </submittedName>
</protein>
<proteinExistence type="predicted"/>
<feature type="compositionally biased region" description="Basic residues" evidence="1">
    <location>
        <begin position="109"/>
        <end position="122"/>
    </location>
</feature>
<gene>
    <name evidence="2" type="ORF">EJ08DRAFT_645967</name>
</gene>
<accession>A0A9P4P0K2</accession>
<dbReference type="Proteomes" id="UP000800235">
    <property type="component" value="Unassembled WGS sequence"/>
</dbReference>
<evidence type="ECO:0000313" key="3">
    <source>
        <dbReference type="Proteomes" id="UP000800235"/>
    </source>
</evidence>
<feature type="compositionally biased region" description="Basic and acidic residues" evidence="1">
    <location>
        <begin position="123"/>
        <end position="141"/>
    </location>
</feature>
<evidence type="ECO:0000256" key="1">
    <source>
        <dbReference type="SAM" id="MobiDB-lite"/>
    </source>
</evidence>
<keyword evidence="3" id="KW-1185">Reference proteome</keyword>
<feature type="compositionally biased region" description="Acidic residues" evidence="1">
    <location>
        <begin position="70"/>
        <end position="80"/>
    </location>
</feature>
<feature type="compositionally biased region" description="Acidic residues" evidence="1">
    <location>
        <begin position="21"/>
        <end position="31"/>
    </location>
</feature>
<dbReference type="InterPro" id="IPR019186">
    <property type="entry name" value="Nucleolar_protein_12"/>
</dbReference>
<evidence type="ECO:0000313" key="2">
    <source>
        <dbReference type="EMBL" id="KAF2435047.1"/>
    </source>
</evidence>
<sequence>MNARTGHAADDNSDDEKNSDDAETAAEDQDEWAGLPSRPKDAEYIDEDAYATVTVEAVDIDRDGFITYNSDDDDDEDDEENTVRRAEREKLESEKLAGEGKKRIWTKEKPKKVHKKKEKKTKFRYETKTERKITRAKERSKNSAQAKVRREKNEE</sequence>
<comment type="caution">
    <text evidence="2">The sequence shown here is derived from an EMBL/GenBank/DDBJ whole genome shotgun (WGS) entry which is preliminary data.</text>
</comment>
<dbReference type="Pfam" id="PF09805">
    <property type="entry name" value="Nop25"/>
    <property type="match status" value="1"/>
</dbReference>
<dbReference type="OrthoDB" id="551633at2759"/>
<organism evidence="2 3">
    <name type="scientific">Tothia fuscella</name>
    <dbReference type="NCBI Taxonomy" id="1048955"/>
    <lineage>
        <taxon>Eukaryota</taxon>
        <taxon>Fungi</taxon>
        <taxon>Dikarya</taxon>
        <taxon>Ascomycota</taxon>
        <taxon>Pezizomycotina</taxon>
        <taxon>Dothideomycetes</taxon>
        <taxon>Pleosporomycetidae</taxon>
        <taxon>Venturiales</taxon>
        <taxon>Cylindrosympodiaceae</taxon>
        <taxon>Tothia</taxon>
    </lineage>
</organism>
<feature type="compositionally biased region" description="Basic and acidic residues" evidence="1">
    <location>
        <begin position="81"/>
        <end position="108"/>
    </location>
</feature>
<dbReference type="EMBL" id="MU007014">
    <property type="protein sequence ID" value="KAF2435047.1"/>
    <property type="molecule type" value="Genomic_DNA"/>
</dbReference>